<dbReference type="GO" id="GO:0006310">
    <property type="term" value="P:DNA recombination"/>
    <property type="evidence" value="ECO:0007669"/>
    <property type="project" value="UniProtKB-KW"/>
</dbReference>
<dbReference type="PANTHER" id="PTHR10302">
    <property type="entry name" value="SINGLE-STRANDED DNA-BINDING PROTEIN"/>
    <property type="match status" value="1"/>
</dbReference>
<dbReference type="PROSITE" id="PS50935">
    <property type="entry name" value="SSB"/>
    <property type="match status" value="1"/>
</dbReference>
<evidence type="ECO:0000256" key="3">
    <source>
        <dbReference type="PIRNR" id="PIRNR002070"/>
    </source>
</evidence>
<evidence type="ECO:0000256" key="1">
    <source>
        <dbReference type="ARBA" id="ARBA00023125"/>
    </source>
</evidence>
<proteinExistence type="predicted"/>
<dbReference type="Pfam" id="PF00436">
    <property type="entry name" value="SSB"/>
    <property type="match status" value="1"/>
</dbReference>
<name>A0A975IXS8_9CAUL</name>
<keyword evidence="2" id="KW-0233">DNA recombination</keyword>
<accession>A0A975IXS8</accession>
<dbReference type="SUPFAM" id="SSF50249">
    <property type="entry name" value="Nucleic acid-binding proteins"/>
    <property type="match status" value="1"/>
</dbReference>
<dbReference type="NCBIfam" id="TIGR00621">
    <property type="entry name" value="ssb"/>
    <property type="match status" value="1"/>
</dbReference>
<gene>
    <name evidence="5" type="ORF">KCG34_25645</name>
</gene>
<evidence type="ECO:0000256" key="4">
    <source>
        <dbReference type="RuleBase" id="RU000524"/>
    </source>
</evidence>
<sequence length="121" mass="13461">MLNQAQLIGYTGAEPEIRTTTSGKQVATLRVCTSRYSKAKGERKDYPTWHQVEIWTPATVNWLATKGLPTGARVFVQGEIRHDRYTDKDGVERFFSKVVVTAPGQTLTALDRPEPTLADPA</sequence>
<keyword evidence="5" id="KW-0614">Plasmid</keyword>
<dbReference type="KEGG" id="caul:KCG34_25645"/>
<dbReference type="PANTHER" id="PTHR10302:SF0">
    <property type="entry name" value="SINGLE-STRANDED DNA-BINDING PROTEIN, MITOCHONDRIAL"/>
    <property type="match status" value="1"/>
</dbReference>
<dbReference type="RefSeq" id="WP_211940990.1">
    <property type="nucleotide sequence ID" value="NZ_CP073079.1"/>
</dbReference>
<evidence type="ECO:0000256" key="2">
    <source>
        <dbReference type="ARBA" id="ARBA00023172"/>
    </source>
</evidence>
<keyword evidence="6" id="KW-1185">Reference proteome</keyword>
<evidence type="ECO:0000313" key="6">
    <source>
        <dbReference type="Proteomes" id="UP000676409"/>
    </source>
</evidence>
<protein>
    <recommendedName>
        <fullName evidence="3 4">Single-stranded DNA-binding protein</fullName>
    </recommendedName>
</protein>
<dbReference type="CDD" id="cd04496">
    <property type="entry name" value="SSB_OBF"/>
    <property type="match status" value="1"/>
</dbReference>
<geneLocation type="plasmid" evidence="5 6">
    <name>unnamed</name>
</geneLocation>
<dbReference type="EMBL" id="CP073079">
    <property type="protein sequence ID" value="QUD90944.1"/>
    <property type="molecule type" value="Genomic_DNA"/>
</dbReference>
<dbReference type="InterPro" id="IPR000424">
    <property type="entry name" value="Primosome_PriB/ssb"/>
</dbReference>
<dbReference type="GO" id="GO:0006260">
    <property type="term" value="P:DNA replication"/>
    <property type="evidence" value="ECO:0007669"/>
    <property type="project" value="InterPro"/>
</dbReference>
<evidence type="ECO:0000313" key="5">
    <source>
        <dbReference type="EMBL" id="QUD90944.1"/>
    </source>
</evidence>
<organism evidence="5 6">
    <name type="scientific">Phenylobacterium montanum</name>
    <dbReference type="NCBI Taxonomy" id="2823693"/>
    <lineage>
        <taxon>Bacteria</taxon>
        <taxon>Pseudomonadati</taxon>
        <taxon>Pseudomonadota</taxon>
        <taxon>Alphaproteobacteria</taxon>
        <taxon>Caulobacterales</taxon>
        <taxon>Caulobacteraceae</taxon>
        <taxon>Phenylobacterium</taxon>
    </lineage>
</organism>
<dbReference type="GO" id="GO:0003697">
    <property type="term" value="F:single-stranded DNA binding"/>
    <property type="evidence" value="ECO:0007669"/>
    <property type="project" value="InterPro"/>
</dbReference>
<dbReference type="Proteomes" id="UP000676409">
    <property type="component" value="Plasmid unnamed"/>
</dbReference>
<reference evidence="5" key="1">
    <citation type="submission" date="2021-04" db="EMBL/GenBank/DDBJ databases">
        <title>The complete genome sequence of Caulobacter sp. S6.</title>
        <authorList>
            <person name="Tang Y."/>
            <person name="Ouyang W."/>
            <person name="Liu Q."/>
            <person name="Huang B."/>
            <person name="Guo Z."/>
            <person name="Lei P."/>
        </authorList>
    </citation>
    <scope>NUCLEOTIDE SEQUENCE</scope>
    <source>
        <strain evidence="5">S6</strain>
        <plasmid evidence="5">unnamed</plasmid>
    </source>
</reference>
<dbReference type="GO" id="GO:0009295">
    <property type="term" value="C:nucleoid"/>
    <property type="evidence" value="ECO:0007669"/>
    <property type="project" value="TreeGrafter"/>
</dbReference>
<dbReference type="InterPro" id="IPR012340">
    <property type="entry name" value="NA-bd_OB-fold"/>
</dbReference>
<dbReference type="AlphaFoldDB" id="A0A975IXS8"/>
<dbReference type="PIRSF" id="PIRSF002070">
    <property type="entry name" value="SSB"/>
    <property type="match status" value="1"/>
</dbReference>
<dbReference type="Gene3D" id="2.40.50.140">
    <property type="entry name" value="Nucleic acid-binding proteins"/>
    <property type="match status" value="1"/>
</dbReference>
<keyword evidence="1 3" id="KW-0238">DNA-binding</keyword>
<dbReference type="InterPro" id="IPR011344">
    <property type="entry name" value="ssDNA-bd"/>
</dbReference>